<dbReference type="Pfam" id="PF15589">
    <property type="entry name" value="Imm21"/>
    <property type="match status" value="1"/>
</dbReference>
<dbReference type="InterPro" id="IPR028961">
    <property type="entry name" value="Imm21"/>
</dbReference>
<dbReference type="RefSeq" id="WP_145870555.1">
    <property type="nucleotide sequence ID" value="NZ_BNCE01000009.1"/>
</dbReference>
<organism evidence="1 2">
    <name type="scientific">Streptomyces capillispiralis</name>
    <dbReference type="NCBI Taxonomy" id="68182"/>
    <lineage>
        <taxon>Bacteria</taxon>
        <taxon>Bacillati</taxon>
        <taxon>Actinomycetota</taxon>
        <taxon>Actinomycetes</taxon>
        <taxon>Kitasatosporales</taxon>
        <taxon>Streptomycetaceae</taxon>
        <taxon>Streptomyces</taxon>
    </lineage>
</organism>
<sequence>MVRYAEPGTVEWVESGGGPLIAVPEAVLPFWTGADGEETASDYDRACEVDGLVGLLPVGDSTALVLGDEPAPTAFLPEHGTLVRCVAGHSEAEVLASVPEALHTAPWGPETPYEVRGDLILFDAAWPGDRSTGTDHVRLALAPGRYAVRAAEVQPGPETWLVLVRFRALT</sequence>
<dbReference type="EMBL" id="VIWV01000001">
    <property type="protein sequence ID" value="TWF88965.1"/>
    <property type="molecule type" value="Genomic_DNA"/>
</dbReference>
<proteinExistence type="predicted"/>
<dbReference type="OrthoDB" id="3471576at2"/>
<reference evidence="1 2" key="1">
    <citation type="submission" date="2019-06" db="EMBL/GenBank/DDBJ databases">
        <title>Sequencing the genomes of 1000 actinobacteria strains.</title>
        <authorList>
            <person name="Klenk H.-P."/>
        </authorList>
    </citation>
    <scope>NUCLEOTIDE SEQUENCE [LARGE SCALE GENOMIC DNA]</scope>
    <source>
        <strain evidence="1 2">DSM 41695</strain>
    </source>
</reference>
<evidence type="ECO:0000313" key="1">
    <source>
        <dbReference type="EMBL" id="TWF88965.1"/>
    </source>
</evidence>
<evidence type="ECO:0000313" key="2">
    <source>
        <dbReference type="Proteomes" id="UP000316603"/>
    </source>
</evidence>
<dbReference type="AlphaFoldDB" id="A0A561TPB5"/>
<keyword evidence="2" id="KW-1185">Reference proteome</keyword>
<name>A0A561TPB5_9ACTN</name>
<gene>
    <name evidence="1" type="ORF">FHX78_116006</name>
</gene>
<dbReference type="Proteomes" id="UP000316603">
    <property type="component" value="Unassembled WGS sequence"/>
</dbReference>
<accession>A0A561TPB5</accession>
<comment type="caution">
    <text evidence="1">The sequence shown here is derived from an EMBL/GenBank/DDBJ whole genome shotgun (WGS) entry which is preliminary data.</text>
</comment>
<protein>
    <submittedName>
        <fullName evidence="1">Immunity protein 21 of polymorphic toxin system</fullName>
    </submittedName>
</protein>